<keyword evidence="9" id="KW-1185">Reference proteome</keyword>
<evidence type="ECO:0000313" key="9">
    <source>
        <dbReference type="Proteomes" id="UP000543556"/>
    </source>
</evidence>
<sequence length="527" mass="57194">MNPKTINHALHPSAEPLPGGEAIEPLRDVSGPEQYRPGIHYTPRRNWINDPNGLLHHNGLFHLFYQYNPLSSVHANMSWGHASSIDLLHWEEHPVAIPCDANEQIFSGSAVFDAHNSSGLGTTDNPPLVAVYTSAYTEASPLAGRQAQSLAYSLDGGTTWAKHAANPVLDRGSANFRDPKVFRHTHGEASYWVMVAVEAEAHTVEFYRSDNLTDWAHLSSFGPANATGGVWECPDLFELPVDGDPDTTRWVLVVNLNPGGVAGGSGAQYFIGNFDGTAFTSENTITNSSATGQERLREYGWLDWGKDYYAAVSYNDAPDRRRIMTGWMNNWDYAADVPHGPWRGAMTLPREVTLTRQHGVIRPAQRVVAEVDDAFQARPSSSIGPAGIPGGIQLLTTHDADAPQRIDAVITRGTATEFGLMIRGGNGHGTRIGYNTSTGCLYLDRTKSGVVAFNPLFASIESVPVDLVNGTLALRIYLDRSSLEVFTADGLATITDQIFPLETTQELSAYANGGSATLDSLTIGYLS</sequence>
<dbReference type="AlphaFoldDB" id="A0A7Y7II51"/>
<dbReference type="SMART" id="SM00640">
    <property type="entry name" value="Glyco_32"/>
    <property type="match status" value="1"/>
</dbReference>
<dbReference type="RefSeq" id="WP_176635594.1">
    <property type="nucleotide sequence ID" value="NZ_JAAMFM010000021.1"/>
</dbReference>
<dbReference type="InterPro" id="IPR001362">
    <property type="entry name" value="Glyco_hydro_32"/>
</dbReference>
<evidence type="ECO:0000259" key="7">
    <source>
        <dbReference type="Pfam" id="PF08244"/>
    </source>
</evidence>
<dbReference type="Pfam" id="PF08244">
    <property type="entry name" value="Glyco_hydro_32C"/>
    <property type="match status" value="1"/>
</dbReference>
<proteinExistence type="inferred from homology"/>
<feature type="domain" description="Glycosyl hydrolase family 32 N-terminal" evidence="6">
    <location>
        <begin position="40"/>
        <end position="357"/>
    </location>
</feature>
<organism evidence="8 9">
    <name type="scientific">Arthrobacter wenxiniae</name>
    <dbReference type="NCBI Taxonomy" id="2713570"/>
    <lineage>
        <taxon>Bacteria</taxon>
        <taxon>Bacillati</taxon>
        <taxon>Actinomycetota</taxon>
        <taxon>Actinomycetes</taxon>
        <taxon>Micrococcales</taxon>
        <taxon>Micrococcaceae</taxon>
        <taxon>Arthrobacter</taxon>
    </lineage>
</organism>
<evidence type="ECO:0000256" key="2">
    <source>
        <dbReference type="ARBA" id="ARBA00022801"/>
    </source>
</evidence>
<evidence type="ECO:0000256" key="3">
    <source>
        <dbReference type="ARBA" id="ARBA00023295"/>
    </source>
</evidence>
<evidence type="ECO:0000256" key="4">
    <source>
        <dbReference type="RuleBase" id="RU362110"/>
    </source>
</evidence>
<reference evidence="8 9" key="1">
    <citation type="submission" date="2020-02" db="EMBL/GenBank/DDBJ databases">
        <title>Genome sequence of strain AETb3-4.</title>
        <authorList>
            <person name="Gao J."/>
            <person name="Zhang X."/>
        </authorList>
    </citation>
    <scope>NUCLEOTIDE SEQUENCE [LARGE SCALE GENOMIC DNA]</scope>
    <source>
        <strain evidence="8 9">AETb3-4</strain>
    </source>
</reference>
<feature type="region of interest" description="Disordered" evidence="5">
    <location>
        <begin position="1"/>
        <end position="21"/>
    </location>
</feature>
<accession>A0A7Y7II51</accession>
<dbReference type="EMBL" id="JAAMFM010000021">
    <property type="protein sequence ID" value="NVM95867.1"/>
    <property type="molecule type" value="Genomic_DNA"/>
</dbReference>
<dbReference type="PROSITE" id="PS00609">
    <property type="entry name" value="GLYCOSYL_HYDROL_F32"/>
    <property type="match status" value="1"/>
</dbReference>
<gene>
    <name evidence="8" type="ORF">G6034_13290</name>
</gene>
<dbReference type="PANTHER" id="PTHR42800:SF1">
    <property type="entry name" value="EXOINULINASE INUD (AFU_ORTHOLOGUE AFUA_5G00480)"/>
    <property type="match status" value="1"/>
</dbReference>
<dbReference type="SUPFAM" id="SSF75005">
    <property type="entry name" value="Arabinanase/levansucrase/invertase"/>
    <property type="match status" value="1"/>
</dbReference>
<evidence type="ECO:0000256" key="5">
    <source>
        <dbReference type="SAM" id="MobiDB-lite"/>
    </source>
</evidence>
<evidence type="ECO:0000259" key="6">
    <source>
        <dbReference type="Pfam" id="PF00251"/>
    </source>
</evidence>
<dbReference type="Gene3D" id="2.115.10.20">
    <property type="entry name" value="Glycosyl hydrolase domain, family 43"/>
    <property type="match status" value="1"/>
</dbReference>
<dbReference type="Proteomes" id="UP000543556">
    <property type="component" value="Unassembled WGS sequence"/>
</dbReference>
<dbReference type="Gene3D" id="2.60.120.560">
    <property type="entry name" value="Exo-inulinase, domain 1"/>
    <property type="match status" value="1"/>
</dbReference>
<dbReference type="InterPro" id="IPR023296">
    <property type="entry name" value="Glyco_hydro_beta-prop_sf"/>
</dbReference>
<dbReference type="GO" id="GO:0005737">
    <property type="term" value="C:cytoplasm"/>
    <property type="evidence" value="ECO:0007669"/>
    <property type="project" value="TreeGrafter"/>
</dbReference>
<dbReference type="InterPro" id="IPR013189">
    <property type="entry name" value="Glyco_hydro_32_C"/>
</dbReference>
<protein>
    <submittedName>
        <fullName evidence="8">Glycoside hydrolase family 32 protein</fullName>
    </submittedName>
</protein>
<feature type="domain" description="Glycosyl hydrolase family 32 C-terminal" evidence="7">
    <location>
        <begin position="405"/>
        <end position="523"/>
    </location>
</feature>
<comment type="similarity">
    <text evidence="1 4">Belongs to the glycosyl hydrolase 32 family.</text>
</comment>
<dbReference type="Pfam" id="PF00251">
    <property type="entry name" value="Glyco_hydro_32N"/>
    <property type="match status" value="1"/>
</dbReference>
<dbReference type="SUPFAM" id="SSF49899">
    <property type="entry name" value="Concanavalin A-like lectins/glucanases"/>
    <property type="match status" value="1"/>
</dbReference>
<keyword evidence="3 4" id="KW-0326">Glycosidase</keyword>
<dbReference type="GO" id="GO:0004575">
    <property type="term" value="F:sucrose alpha-glucosidase activity"/>
    <property type="evidence" value="ECO:0007669"/>
    <property type="project" value="TreeGrafter"/>
</dbReference>
<evidence type="ECO:0000256" key="1">
    <source>
        <dbReference type="ARBA" id="ARBA00009902"/>
    </source>
</evidence>
<dbReference type="InterPro" id="IPR013148">
    <property type="entry name" value="Glyco_hydro_32_N"/>
</dbReference>
<dbReference type="InterPro" id="IPR018053">
    <property type="entry name" value="Glyco_hydro_32_AS"/>
</dbReference>
<name>A0A7Y7II51_9MICC</name>
<dbReference type="InterPro" id="IPR013320">
    <property type="entry name" value="ConA-like_dom_sf"/>
</dbReference>
<dbReference type="PANTHER" id="PTHR42800">
    <property type="entry name" value="EXOINULINASE INUD (AFU_ORTHOLOGUE AFUA_5G00480)"/>
    <property type="match status" value="1"/>
</dbReference>
<comment type="caution">
    <text evidence="8">The sequence shown here is derived from an EMBL/GenBank/DDBJ whole genome shotgun (WGS) entry which is preliminary data.</text>
</comment>
<evidence type="ECO:0000313" key="8">
    <source>
        <dbReference type="EMBL" id="NVM95867.1"/>
    </source>
</evidence>
<dbReference type="GO" id="GO:0005987">
    <property type="term" value="P:sucrose catabolic process"/>
    <property type="evidence" value="ECO:0007669"/>
    <property type="project" value="TreeGrafter"/>
</dbReference>
<dbReference type="CDD" id="cd18622">
    <property type="entry name" value="GH32_Inu-like"/>
    <property type="match status" value="1"/>
</dbReference>
<keyword evidence="2 4" id="KW-0378">Hydrolase</keyword>